<keyword evidence="2" id="KW-1185">Reference proteome</keyword>
<comment type="caution">
    <text evidence="1">The sequence shown here is derived from an EMBL/GenBank/DDBJ whole genome shotgun (WGS) entry which is preliminary data.</text>
</comment>
<gene>
    <name evidence="1" type="ORF">QFC20_007121</name>
</gene>
<proteinExistence type="predicted"/>
<evidence type="ECO:0000313" key="1">
    <source>
        <dbReference type="EMBL" id="KAJ9093497.1"/>
    </source>
</evidence>
<reference evidence="1" key="1">
    <citation type="submission" date="2023-04" db="EMBL/GenBank/DDBJ databases">
        <title>Draft Genome sequencing of Naganishia species isolated from polar environments using Oxford Nanopore Technology.</title>
        <authorList>
            <person name="Leo P."/>
            <person name="Venkateswaran K."/>
        </authorList>
    </citation>
    <scope>NUCLEOTIDE SEQUENCE</scope>
    <source>
        <strain evidence="1">MNA-CCFEE 5262</strain>
    </source>
</reference>
<dbReference type="EMBL" id="JASBWS010000154">
    <property type="protein sequence ID" value="KAJ9093497.1"/>
    <property type="molecule type" value="Genomic_DNA"/>
</dbReference>
<dbReference type="Proteomes" id="UP001230649">
    <property type="component" value="Unassembled WGS sequence"/>
</dbReference>
<sequence length="107" mass="11459">MTGTVNQNAAVAVRVVKIAQETMIEGIIRAVFDASLRKAPIEKYAECITGMFVPVIVYLSIMNLAIWLAGVPYTRLPIADVFGKTGNLTQGGALRVTDASFAAKDTL</sequence>
<evidence type="ECO:0000313" key="2">
    <source>
        <dbReference type="Proteomes" id="UP001230649"/>
    </source>
</evidence>
<accession>A0ACC2V4G7</accession>
<protein>
    <submittedName>
        <fullName evidence="1">Uncharacterized protein</fullName>
    </submittedName>
</protein>
<organism evidence="1 2">
    <name type="scientific">Naganishia adeliensis</name>
    <dbReference type="NCBI Taxonomy" id="92952"/>
    <lineage>
        <taxon>Eukaryota</taxon>
        <taxon>Fungi</taxon>
        <taxon>Dikarya</taxon>
        <taxon>Basidiomycota</taxon>
        <taxon>Agaricomycotina</taxon>
        <taxon>Tremellomycetes</taxon>
        <taxon>Filobasidiales</taxon>
        <taxon>Filobasidiaceae</taxon>
        <taxon>Naganishia</taxon>
    </lineage>
</organism>
<name>A0ACC2V4G7_9TREE</name>